<feature type="compositionally biased region" description="Basic and acidic residues" evidence="1">
    <location>
        <begin position="176"/>
        <end position="197"/>
    </location>
</feature>
<dbReference type="STRING" id="411467.BACCAP_04815"/>
<reference evidence="3 4" key="2">
    <citation type="submission" date="2007-06" db="EMBL/GenBank/DDBJ databases">
        <title>Draft genome sequence of Pseudoflavonifractor capillosus ATCC 29799.</title>
        <authorList>
            <person name="Sudarsanam P."/>
            <person name="Ley R."/>
            <person name="Guruge J."/>
            <person name="Turnbaugh P.J."/>
            <person name="Mahowald M."/>
            <person name="Liep D."/>
            <person name="Gordon J."/>
        </authorList>
    </citation>
    <scope>NUCLEOTIDE SEQUENCE [LARGE SCALE GENOMIC DNA]</scope>
    <source>
        <strain evidence="3 4">ATCC 29799</strain>
    </source>
</reference>
<feature type="domain" description="YhcG N-terminal" evidence="2">
    <location>
        <begin position="50"/>
        <end position="135"/>
    </location>
</feature>
<feature type="region of interest" description="Disordered" evidence="1">
    <location>
        <begin position="232"/>
        <end position="254"/>
    </location>
</feature>
<evidence type="ECO:0000313" key="3">
    <source>
        <dbReference type="EMBL" id="EDM97404.1"/>
    </source>
</evidence>
<reference evidence="3 4" key="1">
    <citation type="submission" date="2007-04" db="EMBL/GenBank/DDBJ databases">
        <authorList>
            <person name="Fulton L."/>
            <person name="Clifton S."/>
            <person name="Fulton B."/>
            <person name="Xu J."/>
            <person name="Minx P."/>
            <person name="Pepin K.H."/>
            <person name="Johnson M."/>
            <person name="Thiruvilangam P."/>
            <person name="Bhonagiri V."/>
            <person name="Nash W.E."/>
            <person name="Mardis E.R."/>
            <person name="Wilson R.K."/>
        </authorList>
    </citation>
    <scope>NUCLEOTIDE SEQUENCE [LARGE SCALE GENOMIC DNA]</scope>
    <source>
        <strain evidence="3 4">ATCC 29799</strain>
    </source>
</reference>
<sequence>MNIRKNIDYSAMFAALDAALNAELPQMKLCCELGRIVCSRPEKGAAVAAAEHLHSRFPDASGFSPRNLRRMREFYRMYEDTPELLALAMEISWTQNVVILEADMEPEERRWYLRAAGRFGWSKVELQRKIDSDAHLEIQLDESEVPCYTECDSNELECTEHDQDTFSLPRQYLQKPDGRVYHEGSGEESRSGAEHSNRVGGYQHRGDRQSGVSAGSPQAVRAWHRLFRQTSPAASEQRLREVRPSDWHGSSQPAEYVPDLRRRFCRQDAPADGLYQPSRRGGRSVVHRRFRHDLAGCGGRLPGAVAPYPVAISNSWR</sequence>
<dbReference type="PANTHER" id="PTHR30547:SF5">
    <property type="entry name" value="NUCLEASE YHCG-RELATED"/>
    <property type="match status" value="1"/>
</dbReference>
<name>A6P2T2_9FIRM</name>
<dbReference type="InterPro" id="IPR053148">
    <property type="entry name" value="PD-DEXK-like_domain"/>
</dbReference>
<keyword evidence="4" id="KW-1185">Reference proteome</keyword>
<dbReference type="AlphaFoldDB" id="A6P2T2"/>
<dbReference type="EMBL" id="AAXG02000056">
    <property type="protein sequence ID" value="EDM97404.1"/>
    <property type="molecule type" value="Genomic_DNA"/>
</dbReference>
<dbReference type="Proteomes" id="UP000003639">
    <property type="component" value="Unassembled WGS sequence"/>
</dbReference>
<accession>A6P2T2</accession>
<evidence type="ECO:0000313" key="4">
    <source>
        <dbReference type="Proteomes" id="UP000003639"/>
    </source>
</evidence>
<evidence type="ECO:0000256" key="1">
    <source>
        <dbReference type="SAM" id="MobiDB-lite"/>
    </source>
</evidence>
<protein>
    <recommendedName>
        <fullName evidence="2">YhcG N-terminal domain-containing protein</fullName>
    </recommendedName>
</protein>
<proteinExistence type="predicted"/>
<comment type="caution">
    <text evidence="3">The sequence shown here is derived from an EMBL/GenBank/DDBJ whole genome shotgun (WGS) entry which is preliminary data.</text>
</comment>
<feature type="compositionally biased region" description="Basic and acidic residues" evidence="1">
    <location>
        <begin position="237"/>
        <end position="246"/>
    </location>
</feature>
<dbReference type="InterPro" id="IPR041527">
    <property type="entry name" value="YhcG_N"/>
</dbReference>
<feature type="region of interest" description="Disordered" evidence="1">
    <location>
        <begin position="173"/>
        <end position="216"/>
    </location>
</feature>
<dbReference type="Pfam" id="PF17761">
    <property type="entry name" value="DUF1016_N"/>
    <property type="match status" value="1"/>
</dbReference>
<evidence type="ECO:0000259" key="2">
    <source>
        <dbReference type="Pfam" id="PF17761"/>
    </source>
</evidence>
<dbReference type="eggNOG" id="COG4804">
    <property type="taxonomic scope" value="Bacteria"/>
</dbReference>
<organism evidence="3 4">
    <name type="scientific">Pseudoflavonifractor capillosus ATCC 29799</name>
    <dbReference type="NCBI Taxonomy" id="411467"/>
    <lineage>
        <taxon>Bacteria</taxon>
        <taxon>Bacillati</taxon>
        <taxon>Bacillota</taxon>
        <taxon>Clostridia</taxon>
        <taxon>Eubacteriales</taxon>
        <taxon>Oscillospiraceae</taxon>
        <taxon>Pseudoflavonifractor</taxon>
    </lineage>
</organism>
<dbReference type="PANTHER" id="PTHR30547">
    <property type="entry name" value="UNCHARACTERIZED PROTEIN YHCG-RELATED"/>
    <property type="match status" value="1"/>
</dbReference>
<gene>
    <name evidence="3" type="ORF">BACCAP_04815</name>
</gene>